<keyword evidence="10" id="KW-1185">Reference proteome</keyword>
<evidence type="ECO:0000256" key="2">
    <source>
        <dbReference type="ARBA" id="ARBA00022448"/>
    </source>
</evidence>
<feature type="transmembrane region" description="Helical" evidence="7">
    <location>
        <begin position="52"/>
        <end position="69"/>
    </location>
</feature>
<feature type="transmembrane region" description="Helical" evidence="7">
    <location>
        <begin position="245"/>
        <end position="265"/>
    </location>
</feature>
<evidence type="ECO:0000256" key="7">
    <source>
        <dbReference type="SAM" id="Phobius"/>
    </source>
</evidence>
<accession>A0ABQ4LTC4</accession>
<dbReference type="Gene3D" id="1.20.1250.20">
    <property type="entry name" value="MFS general substrate transporter like domains"/>
    <property type="match status" value="2"/>
</dbReference>
<evidence type="ECO:0000256" key="5">
    <source>
        <dbReference type="ARBA" id="ARBA00022989"/>
    </source>
</evidence>
<comment type="subcellular location">
    <subcellularLocation>
        <location evidence="1">Cell membrane</location>
        <topology evidence="1">Multi-pass membrane protein</topology>
    </subcellularLocation>
</comment>
<reference evidence="9 10" key="1">
    <citation type="submission" date="2021-03" db="EMBL/GenBank/DDBJ databases">
        <title>Antimicrobial resistance genes in bacteria isolated from Japanese honey, and their potential for conferring macrolide and lincosamide resistance in the American foulbrood pathogen Paenibacillus larvae.</title>
        <authorList>
            <person name="Okamoto M."/>
            <person name="Kumagai M."/>
            <person name="Kanamori H."/>
            <person name="Takamatsu D."/>
        </authorList>
    </citation>
    <scope>NUCLEOTIDE SEQUENCE [LARGE SCALE GENOMIC DNA]</scope>
    <source>
        <strain evidence="9 10">J21TS3</strain>
    </source>
</reference>
<keyword evidence="5 7" id="KW-1133">Transmembrane helix</keyword>
<proteinExistence type="predicted"/>
<dbReference type="SUPFAM" id="SSF103473">
    <property type="entry name" value="MFS general substrate transporter"/>
    <property type="match status" value="1"/>
</dbReference>
<protein>
    <submittedName>
        <fullName evidence="9">MFS-type transporter YfkF</fullName>
    </submittedName>
</protein>
<dbReference type="PANTHER" id="PTHR23521:SF2">
    <property type="entry name" value="TRANSPORTER MFS SUPERFAMILY"/>
    <property type="match status" value="1"/>
</dbReference>
<evidence type="ECO:0000256" key="4">
    <source>
        <dbReference type="ARBA" id="ARBA00022692"/>
    </source>
</evidence>
<feature type="transmembrane region" description="Helical" evidence="7">
    <location>
        <begin position="16"/>
        <end position="40"/>
    </location>
</feature>
<gene>
    <name evidence="9" type="primary">yfkF</name>
    <name evidence="9" type="ORF">J21TS3_13360</name>
</gene>
<keyword evidence="3" id="KW-1003">Cell membrane</keyword>
<feature type="transmembrane region" description="Helical" evidence="7">
    <location>
        <begin position="277"/>
        <end position="295"/>
    </location>
</feature>
<dbReference type="InterPro" id="IPR036259">
    <property type="entry name" value="MFS_trans_sf"/>
</dbReference>
<feature type="transmembrane region" description="Helical" evidence="7">
    <location>
        <begin position="167"/>
        <end position="187"/>
    </location>
</feature>
<name>A0ABQ4LTC4_9BACL</name>
<dbReference type="InterPro" id="IPR011701">
    <property type="entry name" value="MFS"/>
</dbReference>
<evidence type="ECO:0000313" key="10">
    <source>
        <dbReference type="Proteomes" id="UP000680638"/>
    </source>
</evidence>
<feature type="transmembrane region" description="Helical" evidence="7">
    <location>
        <begin position="301"/>
        <end position="324"/>
    </location>
</feature>
<sequence length="399" mass="42636">MSRSNSRKRSSSSLNYMILLTVIVAAGVSQGLLLPLLAIFLERMGVSSSMNGLNAAALYVGSFAMTLIAERTLGKLGFKKLASAGLMLVLVSVLLFPLVPNVTFWFVLRLLVGIGDSAVHYTAQLWVLMVTPEEKRGRNLSIYGMSYGLGFSLGPLGIPLLQLGDNAPFIVLAVLVLLVLVLVLVKLPDLRAEKLDAEDRPVKRFRRSYALAWYALIPALLYGYMESGINSNFPVYGLRVGLSEQQIAFLLPFIGVGGLILQLPLGMLSDRFGRKRILMITGSLGGLAFMLVPLAGTSTAAILALLLLAGGMIGSFFSLGLAYAADILPKALLPAANVVASFHFNAGSIAGPNIGGTLMQYGWNGGLFFALGLGFVLFGFLGFAFRKRPDSESGVSLYS</sequence>
<dbReference type="PROSITE" id="PS00216">
    <property type="entry name" value="SUGAR_TRANSPORT_1"/>
    <property type="match status" value="1"/>
</dbReference>
<dbReference type="Pfam" id="PF07690">
    <property type="entry name" value="MFS_1"/>
    <property type="match status" value="1"/>
</dbReference>
<dbReference type="PROSITE" id="PS50850">
    <property type="entry name" value="MFS"/>
    <property type="match status" value="1"/>
</dbReference>
<evidence type="ECO:0000313" key="9">
    <source>
        <dbReference type="EMBL" id="GIO66515.1"/>
    </source>
</evidence>
<dbReference type="InterPro" id="IPR047200">
    <property type="entry name" value="MFS_YcaD-like"/>
</dbReference>
<keyword evidence="4 7" id="KW-0812">Transmembrane</keyword>
<dbReference type="InterPro" id="IPR005829">
    <property type="entry name" value="Sugar_transporter_CS"/>
</dbReference>
<feature type="transmembrane region" description="Helical" evidence="7">
    <location>
        <begin position="363"/>
        <end position="385"/>
    </location>
</feature>
<feature type="transmembrane region" description="Helical" evidence="7">
    <location>
        <begin position="208"/>
        <end position="225"/>
    </location>
</feature>
<feature type="transmembrane region" description="Helical" evidence="7">
    <location>
        <begin position="81"/>
        <end position="99"/>
    </location>
</feature>
<keyword evidence="2" id="KW-0813">Transport</keyword>
<evidence type="ECO:0000256" key="6">
    <source>
        <dbReference type="ARBA" id="ARBA00023136"/>
    </source>
</evidence>
<feature type="transmembrane region" description="Helical" evidence="7">
    <location>
        <begin position="140"/>
        <end position="161"/>
    </location>
</feature>
<feature type="domain" description="Major facilitator superfamily (MFS) profile" evidence="8">
    <location>
        <begin position="15"/>
        <end position="390"/>
    </location>
</feature>
<comment type="caution">
    <text evidence="9">The sequence shown here is derived from an EMBL/GenBank/DDBJ whole genome shotgun (WGS) entry which is preliminary data.</text>
</comment>
<dbReference type="PANTHER" id="PTHR23521">
    <property type="entry name" value="TRANSPORTER MFS SUPERFAMILY"/>
    <property type="match status" value="1"/>
</dbReference>
<evidence type="ECO:0000256" key="1">
    <source>
        <dbReference type="ARBA" id="ARBA00004651"/>
    </source>
</evidence>
<dbReference type="Proteomes" id="UP000680638">
    <property type="component" value="Unassembled WGS sequence"/>
</dbReference>
<organism evidence="9 10">
    <name type="scientific">Paenibacillus cookii</name>
    <dbReference type="NCBI Taxonomy" id="157839"/>
    <lineage>
        <taxon>Bacteria</taxon>
        <taxon>Bacillati</taxon>
        <taxon>Bacillota</taxon>
        <taxon>Bacilli</taxon>
        <taxon>Bacillales</taxon>
        <taxon>Paenibacillaceae</taxon>
        <taxon>Paenibacillus</taxon>
    </lineage>
</organism>
<keyword evidence="6 7" id="KW-0472">Membrane</keyword>
<dbReference type="InterPro" id="IPR020846">
    <property type="entry name" value="MFS_dom"/>
</dbReference>
<feature type="transmembrane region" description="Helical" evidence="7">
    <location>
        <begin position="105"/>
        <end position="128"/>
    </location>
</feature>
<dbReference type="EMBL" id="BORW01000004">
    <property type="protein sequence ID" value="GIO66515.1"/>
    <property type="molecule type" value="Genomic_DNA"/>
</dbReference>
<evidence type="ECO:0000259" key="8">
    <source>
        <dbReference type="PROSITE" id="PS50850"/>
    </source>
</evidence>
<evidence type="ECO:0000256" key="3">
    <source>
        <dbReference type="ARBA" id="ARBA00022475"/>
    </source>
</evidence>
<dbReference type="CDD" id="cd17477">
    <property type="entry name" value="MFS_YcaD_like"/>
    <property type="match status" value="1"/>
</dbReference>